<reference evidence="8 9" key="1">
    <citation type="submission" date="2020-11" db="EMBL/GenBank/DDBJ databases">
        <title>Draft Genome of Enterobacter sp. strain EMC7.</title>
        <authorList>
            <person name="Barman P."/>
            <person name="Sinha S."/>
            <person name="Sen S."/>
            <person name="Chakraborty R."/>
        </authorList>
    </citation>
    <scope>NUCLEOTIDE SEQUENCE [LARGE SCALE GENOMIC DNA]</scope>
    <source>
        <strain evidence="8 9">EMC7</strain>
    </source>
</reference>
<dbReference type="PANTHER" id="PTHR45739">
    <property type="entry name" value="MATRIX PROTEIN, PUTATIVE-RELATED"/>
    <property type="match status" value="1"/>
</dbReference>
<keyword evidence="2" id="KW-0677">Repeat</keyword>
<evidence type="ECO:0000256" key="4">
    <source>
        <dbReference type="SAM" id="MobiDB-lite"/>
    </source>
</evidence>
<evidence type="ECO:0000259" key="6">
    <source>
        <dbReference type="Pfam" id="PF17803"/>
    </source>
</evidence>
<feature type="region of interest" description="Disordered" evidence="4">
    <location>
        <begin position="1848"/>
        <end position="1871"/>
    </location>
</feature>
<feature type="domain" description="RapA2 cadherin-like" evidence="6">
    <location>
        <begin position="3293"/>
        <end position="3372"/>
    </location>
</feature>
<name>A0ABS7RYZ8_9ENTR</name>
<evidence type="ECO:0000313" key="9">
    <source>
        <dbReference type="Proteomes" id="UP000706580"/>
    </source>
</evidence>
<keyword evidence="9" id="KW-1185">Reference proteome</keyword>
<proteinExistence type="predicted"/>
<dbReference type="Pfam" id="PF17963">
    <property type="entry name" value="Big_9"/>
    <property type="match status" value="16"/>
</dbReference>
<keyword evidence="3" id="KW-0325">Glycoprotein</keyword>
<dbReference type="InterPro" id="IPR051561">
    <property type="entry name" value="FRAS1_ECM"/>
</dbReference>
<dbReference type="Pfam" id="PF14252">
    <property type="entry name" value="DUF4347"/>
    <property type="match status" value="1"/>
</dbReference>
<feature type="domain" description="Cadherin-like" evidence="7">
    <location>
        <begin position="2515"/>
        <end position="2620"/>
    </location>
</feature>
<feature type="domain" description="RapA2 cadherin-like" evidence="6">
    <location>
        <begin position="4086"/>
        <end position="4166"/>
    </location>
</feature>
<accession>A0ABS7RYZ8</accession>
<dbReference type="PROSITE" id="PS51854">
    <property type="entry name" value="CSPG"/>
    <property type="match status" value="3"/>
</dbReference>
<dbReference type="Gene3D" id="2.60.40.3440">
    <property type="match status" value="11"/>
</dbReference>
<organism evidence="8 9">
    <name type="scientific">Leclercia barmai</name>
    <dbReference type="NCBI Taxonomy" id="2785629"/>
    <lineage>
        <taxon>Bacteria</taxon>
        <taxon>Pseudomonadati</taxon>
        <taxon>Pseudomonadota</taxon>
        <taxon>Gammaproteobacteria</taxon>
        <taxon>Enterobacterales</taxon>
        <taxon>Enterobacteriaceae</taxon>
        <taxon>Leclercia</taxon>
    </lineage>
</organism>
<dbReference type="PANTHER" id="PTHR45739:SF8">
    <property type="entry name" value="FRAS1-RELATED EXTRACELLULAR MATRIX PROTEIN 1"/>
    <property type="match status" value="1"/>
</dbReference>
<keyword evidence="1" id="KW-0732">Signal</keyword>
<feature type="region of interest" description="Disordered" evidence="4">
    <location>
        <begin position="2026"/>
        <end position="2046"/>
    </location>
</feature>
<gene>
    <name evidence="8" type="ORF">ITX56_17320</name>
</gene>
<evidence type="ECO:0000259" key="7">
    <source>
        <dbReference type="Pfam" id="PF17892"/>
    </source>
</evidence>
<dbReference type="EMBL" id="JADMNK010000010">
    <property type="protein sequence ID" value="MBZ0059530.1"/>
    <property type="molecule type" value="Genomic_DNA"/>
</dbReference>
<sequence>MVWIYEKNASTALHRPRAHRFALEARQLFDGAAIAESAQHHDTGSDAAHSHAQDAFRPVTVDHTALAQPSPDKEVFVIDSRIKNWQSLVTQLPQNSKVVIIQEGSSGLSQLNQALADEKQISAIHIYSHGVSDEITLGSDIITAGNVAKLQPQLQALGDKLSADGDILLYGCSVTRNDTALVSQLAAFTHADVAASDDATGSRDAGGNWRLETSVGTVEAHSLALDYAGLLETPTLKNSAGDLIVSEPSVLNPGKEVGQFSGWTLDQSNPSGTVILNLYLQDGTKGTLSDGVQPADNYFLSFSGTATEAQAWLNQLTFTATDRETGNQTDTTGVDIYVFNDSGGVAWMTQRIIITPANDPATINDSSLLVPERNGSGTVIDASVLAIVDPELAIGAQTPVQMVYSLTALPRYGYLTLNGQRIGVGSVFTQQDVINGTVKYVHTATGADQNTADSFSASLNDGATPLNLSDSVTVTLNIQPENQLPDVSGSGIVFEGQPQNADLTGNVGKYIEATTGGDPQDTQLTLTITQVPAHGVLYYNGQPIQAGFSFSYADKDKLTYSNDGTEGVKQDSFGVRVTDQGGGTGTPASSDGVITLTIDSVNDNPIFDATSSQSAVVDAISGSVALTPSMLNATDVDSEDSQVSFVVDTTNLSHGYLTLNGLRMQSGDTFSVADIKAGRVSYVQYRNTTSNEQDSFDFRVIDHELNLYWTSSGQTSVREGGVYDGDAPGYALTAFRFNIALADTVSNPQPGSVPTLDQPVTTTFSPVFGTNVNDPGALTHGVLNEGGTLVLAGTGNITDATPGLSYTLPDVAPTEVVYSWLGGGSDLALQKNINGSWVTLLPLETFTQADVNNGAIRFAHSGGENFSANASFTVTAGRVTLDGNGEPVPVIDRVSVNVFATPVNDPPMVSGSASNVLAEGETLVITRDMLTVSDPDDANSGNPYETSATLNGNPNYALNHEATGSNALKMIFTTLPTGGVLQYFNGSSWTTITPADLNSLQLDASLLTRDASSGLRFVSDGSEIRNTSFSVAAVDRWGAQSLTAATVGLVITNVNDGPQIAATPTAADPVVSSESPNMAGGAPANIPLTVTESSFAQITSDMLQAYDPDSSAEQVQFTVTQSPAFGRLARSTDGVNFNVLGAGSSFTQQDIALGYLYYLNDGVDRSSAQDGFSFRLSDGDKEQSGNRFVIDITPANDAPTVSDPGSVIKVGAGATPVPGFTIADPDLIAGATNLTDRLQTTVRLLHADGSAFTQAEYSDVTFGIASVAGLSVVGGNSDLLVLTGSVAQINSALAGLTVAMSNDRNAAYQIQVITDDRLRDVSGNLTGSANGGPVNQVPAPAFGLKPGAVDGNVYNWYADIVPTNDGNIAAGTATLLASSINDPGTLTGDAQKTVREDQVSFIGGGFVVSDVESNALGLPVTVTLRVAQGQLGIGGDGVQSALNGVNISGDNSGTLVLTGQASAIQGLLNDPVFGLTYLSALNANQDQNSGAAGDVTLTVSLDTQAATVGTLQGTAPADLSIALTIEPVNDAPVVNAGSGVINLDNTIGNGFTTVPGFSVDDPDLTDSGGVATGETDRLRVTVRLTEPDGTPLQISDYRGTTSISITSGATGTGVTAIATGAPPTDGDRSPIVIEGTRAQINAWLAQLQVRMVGIDTDDADRFYRVEVIADDRLRDGNGALTGLANGGLNSDASNNGTLNTPLTEVDPYSLIPQGLAQNVSAASILVFQSSVNDAAEIRLGNTPAIEVNEGSSSIVLPPILVTDADAGSSSLTVNVQVPDGFVISQIGGSGGTVQGLGGSTVRLTGTLAEINSRLAAVTVALPDVAGTASAADWNGNFGVIVTVNDNGSTGSRPDRLPANMTSTTSDPGRADYADQTSAAIITTREFTFTVKPVNDAPVATGTQVTLPAITEDTAAGNVNGTSVGSLFGPLFDDSRDNVDNSQNGGGDGSRSDAFWGIAISSLTLNPQQGEWQYSTDGGQIWTAVGARSDSNALFLNGAAQLRFVPAVNFFGTPNQPGVRLVENNTNGDTSSTAIQPMNGSSGSTQVNGATSLFSSQLIRLSQPVTNVNDSPLINSAIWTFPEDGNAPTTLGQLLDSSYSDRLDNQSGIAGGGNASQPLTLIGIFADTTDVTKGHWEYLNNGTWTRLPGDMSASNALILSRDTQMRFIQTADHNGPVTGGLQLRVSDTSDPTLVGGAGVYSRVNFYDYAATWTTATNHWSGVAQLGVSITPVQDIASDRVSIHAGRTLNLPAAQLLANDSFENPDRTITGFGQPAHGTLIFDGTSFVYNPTPGYVGADSFTYTVTSGGVSETATVNIDVTNIKPVAVNDARILNEDSPQVSGNLLDNDRDGDGDALTLPRFTLDGTSYAAGTTVTLSGNRGTLQVFADGRYLYMPVADWNGNLTLDYSISDGNMGGTAQGRFTLTVNPVADVQDDVYTAHAGQSIVADVLSNDSFSNADKRVTGVTQPAHGIVTITANNTLLYVPQKGFVGTDTYTYTVTSGGVTETAMVTVIMTNTAPGTGNFFATTLEDTDATGNILTTLRDPDGDPIVVSGFSVNNVNYNVGQRATIAGAGTFIIDAAGNYTFTPVSDWNGKVPTIEITLSDGNQGGTNTALLDITVTSVADIVSDTATTHAGKSVTIDVLANDSFENSAKAITATSTPLHGSVSIVGNQLVYTPMAGYVGTDTFTYTVTSGGVDEISTVVVSMTNTAPVSRDVTLSTAEDNVLTDRVSGTDADGDALLLTGFTLDGIGYRAGQTAVVEAGSLTMNADGRWVFTPAADWNGTVPLATYTLSDGNTGTTTSNLRISVIPVADTRNDQAVTHANNGIVIPVLDNDTFTNKQQVTIAAGRPVAGSILSVSDQGGQIQVLGDNSVRYQPPANFVGTDTFTYTVTSYNGVVETATVTILVTNSQPGAIDDRQTLAEDSTLSGRFNVVDTDGDVLRVVSFNAGGQTLVMGSDAGKTLTLAGVGTLVVNADLTWRFTPVADWNGMVPEIGYTVTDGKPGGDISGKLTLIVTPVSDARNDAMSLHAGQSNTRDLLANDTFTNSDRRVTSVTQGQHGSVSINADGTVTYTPVSSYVGQDTYTYTVTSGGVTETATVILTITNTPPVIPALITLSGPEDSLLSGSVLSNASDVDATDVLRVESWNLPGETAPHSVGTPYLIPGLGTFTLQAGGQFTFVPVADWNGSVPTITFIVSDGHQNGLVAGQLDLVVTPVADIAPDSVAVHAGKPLIIDALKNDSFENSDRQIVSLGNPLHGQASIQNGQVVYLPDAGYVGADSFTYTVISGGRSETATITIDVRNTPPQTQPDWVVTAEDTGVLGNVLTNDQDLDGDALRVVGFTIQGTDYQPGMIVTLAGLGVFTLQADGKYAFMPLEDWNGTVPDITYRVTDGNSNGQASNLLHITVQPVQDAINDSVTTHAGVSVLTDVLANDTFSNPQRAIESFTQGAHGIVTLENGQLRYTPTAGYVGSDTYTYTVISNGVRESATVMVTMLNTPPTSADFSLTTAEDTPVSGNVMARVSDGDNDPLTLTQFTVDNTTWSAGQTASMAAGTLVMNSDGSWTFTPAADWNGPVPAIRFTIVDGNDGGMTQSVLNIGVVPVSDTFNDFTIVHSDNPVIIPVLDNDTFSTPDASLTLSAGTPVAGSLFSRTDQGGQVRVLSDNTVQYLPPQGYTGIDTFSYTVTTPDGHQEIATVTIAVLNGTPASQQTSLITPEDTPQLVGQFNAVDPEGDVLSLVSITVNNVTTALEGANEKLVTIPGVGTLQIFANRDFIFSPVADWNGVVPEISYTVTDGNINGSVDGTLFIVVTPEIDAHNDSYSLHAGQPSVQSPLDNDTFSNADRIISAVTQGQHGRVDISPDGQQIIYTPDPAYVGQDTYSYTVTSGGRTEVAFVTVTVTNTRPVLTPLDPVSGPEDSVLAGNVIANVQDTDPSDTLAVVSWSLPGETAVHLPGVGYRIPGMGTFTLNADGGYTFVPVADWNGTVPTITFTVSDGHDGGQVTGVLDLTVTPVADIQPDYLWVHAGQPLIIDALSNDGFSNSDKQIIATGTAQHGQVLIQNGKITYLPDAGYVGLDSFSYTVMSGGVLETSTITIEVRNNAPQPQPDRIVVAEDNPASGNVLTNDQDNDSDRLQVVDFRVGTLPGVFMPGTTVTIPGVGDITLQANGEYLFRPVADWNGDVPQIIYTVSDGNQNGLASQTLDISVSPVVDANQDEATIHASFPGTLDVLANDTFSNPDATLIGVSTPAEGTATIVNGTLVYTPRPGFVGYDSFTYTVRSGGVEETATVVVWVTNQVPVATDVTVRMDEDSGTLQGTLTVTDADNDALRVTGFTVDGDPARYDVPANGSRTAIVPGMGTLTLTSDRQFSFRPFADWNGTLPVITWTVTDGNENGDTSGRLAIIVNPVADGVDDRGALLKGGELITDVLANDTFEDPNRQIIAVSQGQHGSVTLLPDGRIRYVPQPDYVGADRYTYTVTSGGVTETVTVQVLVKPILELTVAEEGLRNASGSNIATGTLQVTAFDPAQTLTLNGRTFTLAQLQQLSAQQPGIVDFGFGRLELINYQVSDGTHGVLSYRYVQTQAMVHQDAAPLHVTVSFTVNGEIGGELQLTIIDDAPQAQPDTADIYQDRAQYNQSGNLFTNDTAGADGPAANGPVVGIMSDNTGRSGQINGLTAGAYGVLRLDASGNWHYEVNRSDPRVASLEANAALREVFIYILQDADGNTSQSTLTIVIHGMTAMPQMTDDGWRDDLFGTLDMPPSSRLSFTPGLFILPMIYAFESPEQAHAVRANSKMAMLGYGVEQANAPVMEQAVLFGRWYASTREQRDITQSGTNSLGQNALWDAFSPFSVRHTDERETLQVPVVHEKVSPVVVTKETVHGAPSLSAQLAALHRPQPEKTIVLPAAVVKQAK</sequence>
<dbReference type="Pfam" id="PF16184">
    <property type="entry name" value="Cadherin_3"/>
    <property type="match status" value="4"/>
</dbReference>
<dbReference type="NCBIfam" id="TIGR01965">
    <property type="entry name" value="VCBS_repeat"/>
    <property type="match status" value="1"/>
</dbReference>
<dbReference type="Proteomes" id="UP000706580">
    <property type="component" value="Unassembled WGS sequence"/>
</dbReference>
<dbReference type="InterPro" id="IPR041690">
    <property type="entry name" value="Cadherin_5"/>
</dbReference>
<protein>
    <submittedName>
        <fullName evidence="8">Tandem-95 repeat protein</fullName>
    </submittedName>
</protein>
<dbReference type="Pfam" id="PF17892">
    <property type="entry name" value="Cadherin_5"/>
    <property type="match status" value="3"/>
</dbReference>
<comment type="caution">
    <text evidence="8">The sequence shown here is derived from an EMBL/GenBank/DDBJ whole genome shotgun (WGS) entry which is preliminary data.</text>
</comment>
<dbReference type="NCBIfam" id="NF012211">
    <property type="entry name" value="tand_rpt_95"/>
    <property type="match status" value="8"/>
</dbReference>
<feature type="domain" description="Cadherin-like" evidence="7">
    <location>
        <begin position="3495"/>
        <end position="3593"/>
    </location>
</feature>
<evidence type="ECO:0000259" key="5">
    <source>
        <dbReference type="Pfam" id="PF14252"/>
    </source>
</evidence>
<dbReference type="Pfam" id="PF17803">
    <property type="entry name" value="Cadherin_4"/>
    <property type="match status" value="2"/>
</dbReference>
<evidence type="ECO:0000313" key="8">
    <source>
        <dbReference type="EMBL" id="MBZ0059530.1"/>
    </source>
</evidence>
<evidence type="ECO:0000256" key="2">
    <source>
        <dbReference type="ARBA" id="ARBA00022737"/>
    </source>
</evidence>
<dbReference type="InterPro" id="IPR010221">
    <property type="entry name" value="VCBS_dom"/>
</dbReference>
<dbReference type="Gene3D" id="2.60.40.2810">
    <property type="match status" value="1"/>
</dbReference>
<dbReference type="InterPro" id="IPR025592">
    <property type="entry name" value="DUF4347"/>
</dbReference>
<dbReference type="InterPro" id="IPR040853">
    <property type="entry name" value="RapA2_cadherin-like"/>
</dbReference>
<evidence type="ECO:0000256" key="3">
    <source>
        <dbReference type="ARBA" id="ARBA00023180"/>
    </source>
</evidence>
<dbReference type="Gene3D" id="2.60.40.1200">
    <property type="match status" value="8"/>
</dbReference>
<dbReference type="InterPro" id="IPR039005">
    <property type="entry name" value="CSPG_rpt"/>
</dbReference>
<feature type="domain" description="DUF4347" evidence="5">
    <location>
        <begin position="75"/>
        <end position="224"/>
    </location>
</feature>
<evidence type="ECO:0000256" key="1">
    <source>
        <dbReference type="ARBA" id="ARBA00022729"/>
    </source>
</evidence>
<feature type="domain" description="Cadherin-like" evidence="7">
    <location>
        <begin position="2708"/>
        <end position="2808"/>
    </location>
</feature>